<accession>A0A2M7RKB0</accession>
<dbReference type="Proteomes" id="UP000230779">
    <property type="component" value="Unassembled WGS sequence"/>
</dbReference>
<organism evidence="1 2">
    <name type="scientific">Candidatus Kerfeldbacteria bacterium CG_4_10_14_0_8_um_filter_42_10</name>
    <dbReference type="NCBI Taxonomy" id="2014248"/>
    <lineage>
        <taxon>Bacteria</taxon>
        <taxon>Candidatus Kerfeldiibacteriota</taxon>
    </lineage>
</organism>
<comment type="caution">
    <text evidence="1">The sequence shown here is derived from an EMBL/GenBank/DDBJ whole genome shotgun (WGS) entry which is preliminary data.</text>
</comment>
<evidence type="ECO:0000313" key="2">
    <source>
        <dbReference type="Proteomes" id="UP000230779"/>
    </source>
</evidence>
<sequence length="153" mass="17516">MNVEDLKNLVKEIVAQANDFKNTLVQEPAPVNYACIFCQNDGEYRLFLETAKQMGKVVKETKAGPIFQIEPLPTVAGNLQLLKIRKPDPTRPERGDADFTLQNYDEFKKENLSKPGFKLIKRESFEMIEVINPRFNVLVYFSNPPLDKQLGII</sequence>
<dbReference type="AlphaFoldDB" id="A0A2M7RKB0"/>
<proteinExistence type="predicted"/>
<evidence type="ECO:0000313" key="1">
    <source>
        <dbReference type="EMBL" id="PIY97189.1"/>
    </source>
</evidence>
<name>A0A2M7RKB0_9BACT</name>
<gene>
    <name evidence="1" type="ORF">COY66_00875</name>
</gene>
<protein>
    <submittedName>
        <fullName evidence="1">Uncharacterized protein</fullName>
    </submittedName>
</protein>
<dbReference type="EMBL" id="PFMD01000009">
    <property type="protein sequence ID" value="PIY97189.1"/>
    <property type="molecule type" value="Genomic_DNA"/>
</dbReference>
<reference evidence="1 2" key="1">
    <citation type="submission" date="2017-09" db="EMBL/GenBank/DDBJ databases">
        <title>Depth-based differentiation of microbial function through sediment-hosted aquifers and enrichment of novel symbionts in the deep terrestrial subsurface.</title>
        <authorList>
            <person name="Probst A.J."/>
            <person name="Ladd B."/>
            <person name="Jarett J.K."/>
            <person name="Geller-Mcgrath D.E."/>
            <person name="Sieber C.M."/>
            <person name="Emerson J.B."/>
            <person name="Anantharaman K."/>
            <person name="Thomas B.C."/>
            <person name="Malmstrom R."/>
            <person name="Stieglmeier M."/>
            <person name="Klingl A."/>
            <person name="Woyke T."/>
            <person name="Ryan C.M."/>
            <person name="Banfield J.F."/>
        </authorList>
    </citation>
    <scope>NUCLEOTIDE SEQUENCE [LARGE SCALE GENOMIC DNA]</scope>
    <source>
        <strain evidence="1">CG_4_10_14_0_8_um_filter_42_10</strain>
    </source>
</reference>